<dbReference type="AlphaFoldDB" id="A0A537IGB1"/>
<reference evidence="2 3" key="1">
    <citation type="journal article" date="2019" name="Nat. Microbiol.">
        <title>Mediterranean grassland soil C-N compound turnover is dependent on rainfall and depth, and is mediated by genomically divergent microorganisms.</title>
        <authorList>
            <person name="Diamond S."/>
            <person name="Andeer P.F."/>
            <person name="Li Z."/>
            <person name="Crits-Christoph A."/>
            <person name="Burstein D."/>
            <person name="Anantharaman K."/>
            <person name="Lane K.R."/>
            <person name="Thomas B.C."/>
            <person name="Pan C."/>
            <person name="Northen T.R."/>
            <person name="Banfield J.F."/>
        </authorList>
    </citation>
    <scope>NUCLEOTIDE SEQUENCE [LARGE SCALE GENOMIC DNA]</scope>
    <source>
        <strain evidence="2">NP_8</strain>
    </source>
</reference>
<dbReference type="Proteomes" id="UP000318834">
    <property type="component" value="Unassembled WGS sequence"/>
</dbReference>
<name>A0A537IGB1_9BACT</name>
<proteinExistence type="predicted"/>
<keyword evidence="1" id="KW-0812">Transmembrane</keyword>
<dbReference type="EMBL" id="VBAP01000153">
    <property type="protein sequence ID" value="TMI70308.1"/>
    <property type="molecule type" value="Genomic_DNA"/>
</dbReference>
<sequence length="97" mass="10739">MPSYRIVLWIMAGVAISVILPVLRRGYPRVTAATSREFWRLLWDAAKPYLLLGIGSTLTAILIIAGLANAGIQITTWHQALLLGYFSDSTLQKLKPD</sequence>
<feature type="transmembrane region" description="Helical" evidence="1">
    <location>
        <begin position="6"/>
        <end position="27"/>
    </location>
</feature>
<accession>A0A537IGB1</accession>
<gene>
    <name evidence="2" type="ORF">E6H05_13785</name>
</gene>
<evidence type="ECO:0000313" key="2">
    <source>
        <dbReference type="EMBL" id="TMI70308.1"/>
    </source>
</evidence>
<comment type="caution">
    <text evidence="2">The sequence shown here is derived from an EMBL/GenBank/DDBJ whole genome shotgun (WGS) entry which is preliminary data.</text>
</comment>
<keyword evidence="1" id="KW-1133">Transmembrane helix</keyword>
<evidence type="ECO:0000256" key="1">
    <source>
        <dbReference type="SAM" id="Phobius"/>
    </source>
</evidence>
<keyword evidence="1" id="KW-0472">Membrane</keyword>
<protein>
    <submittedName>
        <fullName evidence="2">Uncharacterized protein</fullName>
    </submittedName>
</protein>
<evidence type="ECO:0000313" key="3">
    <source>
        <dbReference type="Proteomes" id="UP000318834"/>
    </source>
</evidence>
<feature type="transmembrane region" description="Helical" evidence="1">
    <location>
        <begin position="48"/>
        <end position="72"/>
    </location>
</feature>
<organism evidence="2 3">
    <name type="scientific">Candidatus Segetimicrobium genomatis</name>
    <dbReference type="NCBI Taxonomy" id="2569760"/>
    <lineage>
        <taxon>Bacteria</taxon>
        <taxon>Bacillati</taxon>
        <taxon>Candidatus Sysuimicrobiota</taxon>
        <taxon>Candidatus Sysuimicrobiia</taxon>
        <taxon>Candidatus Sysuimicrobiales</taxon>
        <taxon>Candidatus Segetimicrobiaceae</taxon>
        <taxon>Candidatus Segetimicrobium</taxon>
    </lineage>
</organism>